<keyword evidence="3" id="KW-0597">Phosphoprotein</keyword>
<evidence type="ECO:0000256" key="2">
    <source>
        <dbReference type="ARBA" id="ARBA00022490"/>
    </source>
</evidence>
<evidence type="ECO:0000256" key="1">
    <source>
        <dbReference type="ARBA" id="ARBA00004267"/>
    </source>
</evidence>
<proteinExistence type="predicted"/>
<dbReference type="InterPro" id="IPR019528">
    <property type="entry name" value="PACT_domain"/>
</dbReference>
<evidence type="ECO:0000313" key="11">
    <source>
        <dbReference type="RefSeq" id="XP_033462078.1"/>
    </source>
</evidence>
<keyword evidence="10" id="KW-1185">Reference proteome</keyword>
<dbReference type="GO" id="GO:0005815">
    <property type="term" value="C:microtubule organizing center"/>
    <property type="evidence" value="ECO:0007669"/>
    <property type="project" value="UniProtKB-SubCell"/>
</dbReference>
<dbReference type="OrthoDB" id="10255000at2759"/>
<evidence type="ECO:0000259" key="9">
    <source>
        <dbReference type="Pfam" id="PF10495"/>
    </source>
</evidence>
<dbReference type="InterPro" id="IPR012943">
    <property type="entry name" value="Cnn_1N"/>
</dbReference>
<gene>
    <name evidence="11" type="ORF">K489DRAFT_333571</name>
</gene>
<dbReference type="Pfam" id="PF10495">
    <property type="entry name" value="PACT_coil_coil"/>
    <property type="match status" value="1"/>
</dbReference>
<feature type="region of interest" description="Disordered" evidence="7">
    <location>
        <begin position="617"/>
        <end position="639"/>
    </location>
</feature>
<dbReference type="Pfam" id="PF07989">
    <property type="entry name" value="Cnn_1N"/>
    <property type="match status" value="1"/>
</dbReference>
<reference evidence="11" key="2">
    <citation type="submission" date="2020-04" db="EMBL/GenBank/DDBJ databases">
        <authorList>
            <consortium name="NCBI Genome Project"/>
        </authorList>
    </citation>
    <scope>NUCLEOTIDE SEQUENCE</scope>
    <source>
        <strain evidence="11">CBS 342.82</strain>
    </source>
</reference>
<reference evidence="11" key="1">
    <citation type="submission" date="2020-01" db="EMBL/GenBank/DDBJ databases">
        <authorList>
            <consortium name="DOE Joint Genome Institute"/>
            <person name="Haridas S."/>
            <person name="Albert R."/>
            <person name="Binder M."/>
            <person name="Bloem J."/>
            <person name="Labutti K."/>
            <person name="Salamov A."/>
            <person name="Andreopoulos B."/>
            <person name="Baker S.E."/>
            <person name="Barry K."/>
            <person name="Bills G."/>
            <person name="Bluhm B.H."/>
            <person name="Cannon C."/>
            <person name="Castanera R."/>
            <person name="Culley D.E."/>
            <person name="Daum C."/>
            <person name="Ezra D."/>
            <person name="Gonzalez J.B."/>
            <person name="Henrissat B."/>
            <person name="Kuo A."/>
            <person name="Liang C."/>
            <person name="Lipzen A."/>
            <person name="Lutzoni F."/>
            <person name="Magnuson J."/>
            <person name="Mondo S."/>
            <person name="Nolan M."/>
            <person name="Ohm R."/>
            <person name="Pangilinan J."/>
            <person name="Park H.-J."/>
            <person name="Ramirez L."/>
            <person name="Alfaro M."/>
            <person name="Sun H."/>
            <person name="Tritt A."/>
            <person name="Yoshinaga Y."/>
            <person name="Zwiers L.-H."/>
            <person name="Turgeon B.G."/>
            <person name="Goodwin S.B."/>
            <person name="Spatafora J.W."/>
            <person name="Crous P.W."/>
            <person name="Grigoriev I.V."/>
        </authorList>
    </citation>
    <scope>NUCLEOTIDE SEQUENCE</scope>
    <source>
        <strain evidence="11">CBS 342.82</strain>
    </source>
</reference>
<feature type="coiled-coil region" evidence="6">
    <location>
        <begin position="93"/>
        <end position="455"/>
    </location>
</feature>
<evidence type="ECO:0000259" key="8">
    <source>
        <dbReference type="Pfam" id="PF07989"/>
    </source>
</evidence>
<organism evidence="11">
    <name type="scientific">Dissoconium aciculare CBS 342.82</name>
    <dbReference type="NCBI Taxonomy" id="1314786"/>
    <lineage>
        <taxon>Eukaryota</taxon>
        <taxon>Fungi</taxon>
        <taxon>Dikarya</taxon>
        <taxon>Ascomycota</taxon>
        <taxon>Pezizomycotina</taxon>
        <taxon>Dothideomycetes</taxon>
        <taxon>Dothideomycetidae</taxon>
        <taxon>Mycosphaerellales</taxon>
        <taxon>Dissoconiaceae</taxon>
        <taxon>Dissoconium</taxon>
    </lineage>
</organism>
<dbReference type="GO" id="GO:0005737">
    <property type="term" value="C:cytoplasm"/>
    <property type="evidence" value="ECO:0007669"/>
    <property type="project" value="UniProtKB-ARBA"/>
</dbReference>
<evidence type="ECO:0000256" key="4">
    <source>
        <dbReference type="ARBA" id="ARBA00023054"/>
    </source>
</evidence>
<comment type="subcellular location">
    <subcellularLocation>
        <location evidence="1">Cytoplasm</location>
        <location evidence="1">Cytoskeleton</location>
        <location evidence="1">Microtubule organizing center</location>
    </subcellularLocation>
</comment>
<sequence length="639" mass="72740">MIDSTPIPQLPDRAGGILEQGNVLSLRDQEAKLDQIQKDNFSLKLKIYYLEEALRKSGNEFHQNTLKENQRQRDVKQLEQELNLARLSGQGDAESARQQLATLQASLEQKHMEAQQGLEDEILVLETNLEDLQAANGVLHSRVRELETESQAARRFKENGTPVRERNELRHKLVAVESERDAQKSQIERLETELNEAVAAKTSGTPIRERNDLRQKLRESERKLASLQDKVETLQSELEYLQQEKTIAAERSDLHELLKKSKIEAEQLQIELDRRDRLAAVQAKSSTRKESSSLVQEQLDVALADVEDLQSQVLDLEARLRESLDKERKLRAQSKTLSDAQARLTDLENQVQDRTGSATGHARREAELRGQLRIASADLERLQLDITEKDGLLEAAMRKETELRARLRKVQTTASSTAAADDTLRFERQDLLAQLDDADLELQALQAQLGEREARLSASLAREAELRGKIKTQRNSINNDAKSTEELARQQQHIQALEKRHEGELRGLVRQIQYLRARCAREEGFRADLSFVKKWFMLQVEMYSACNQADLRLLSDMGIPTPAAALISSGQQQQQLPKSRPTLRSVGTAVIACLRLRRWQESWAGHQKLHDSLVKKLEGMKRRGGRQEKERASNAKEAH</sequence>
<evidence type="ECO:0000256" key="6">
    <source>
        <dbReference type="SAM" id="Coils"/>
    </source>
</evidence>
<name>A0A6J3MDW5_9PEZI</name>
<accession>A0A6J3MDW5</accession>
<dbReference type="AlphaFoldDB" id="A0A6J3MDW5"/>
<feature type="domain" description="Centrosomin N-terminal motif 1" evidence="8">
    <location>
        <begin position="25"/>
        <end position="83"/>
    </location>
</feature>
<feature type="domain" description="Pericentrin/AKAP-450 centrosomal targeting" evidence="9">
    <location>
        <begin position="518"/>
        <end position="603"/>
    </location>
</feature>
<keyword evidence="4 6" id="KW-0175">Coiled coil</keyword>
<reference evidence="11" key="3">
    <citation type="submission" date="2025-08" db="UniProtKB">
        <authorList>
            <consortium name="RefSeq"/>
        </authorList>
    </citation>
    <scope>IDENTIFICATION</scope>
    <source>
        <strain evidence="11">CBS 342.82</strain>
    </source>
</reference>
<evidence type="ECO:0000313" key="10">
    <source>
        <dbReference type="Proteomes" id="UP000504637"/>
    </source>
</evidence>
<evidence type="ECO:0000256" key="3">
    <source>
        <dbReference type="ARBA" id="ARBA00022553"/>
    </source>
</evidence>
<evidence type="ECO:0008006" key="12">
    <source>
        <dbReference type="Google" id="ProtNLM"/>
    </source>
</evidence>
<dbReference type="RefSeq" id="XP_033462078.1">
    <property type="nucleotide sequence ID" value="XM_033602174.1"/>
</dbReference>
<evidence type="ECO:0000256" key="5">
    <source>
        <dbReference type="ARBA" id="ARBA00023212"/>
    </source>
</evidence>
<protein>
    <recommendedName>
        <fullName evidence="12">Centrosomin N-terminal motif 1 domain-containing protein</fullName>
    </recommendedName>
</protein>
<dbReference type="Proteomes" id="UP000504637">
    <property type="component" value="Unplaced"/>
</dbReference>
<keyword evidence="5" id="KW-0206">Cytoskeleton</keyword>
<keyword evidence="2" id="KW-0963">Cytoplasm</keyword>
<dbReference type="GeneID" id="54359974"/>
<evidence type="ECO:0000256" key="7">
    <source>
        <dbReference type="SAM" id="MobiDB-lite"/>
    </source>
</evidence>